<name>B5EW38_ALIFM</name>
<keyword evidence="1" id="KW-0812">Transmembrane</keyword>
<keyword evidence="1" id="KW-1133">Transmembrane helix</keyword>
<dbReference type="Proteomes" id="UP000001857">
    <property type="component" value="Plasmid pMJ100"/>
</dbReference>
<evidence type="ECO:0000313" key="3">
    <source>
        <dbReference type="Proteomes" id="UP000001857"/>
    </source>
</evidence>
<dbReference type="HOGENOM" id="CLU_821225_0_0_6"/>
<dbReference type="RefSeq" id="WP_012534502.1">
    <property type="nucleotide sequence ID" value="NC_011185.1"/>
</dbReference>
<organism evidence="2 3">
    <name type="scientific">Aliivibrio fischeri (strain MJ11)</name>
    <name type="common">Vibrio fischeri</name>
    <dbReference type="NCBI Taxonomy" id="388396"/>
    <lineage>
        <taxon>Bacteria</taxon>
        <taxon>Pseudomonadati</taxon>
        <taxon>Pseudomonadota</taxon>
        <taxon>Gammaproteobacteria</taxon>
        <taxon>Vibrionales</taxon>
        <taxon>Vibrionaceae</taxon>
        <taxon>Aliivibrio</taxon>
    </lineage>
</organism>
<dbReference type="AlphaFoldDB" id="B5EW38"/>
<evidence type="ECO:0000313" key="2">
    <source>
        <dbReference type="EMBL" id="ACH64719.1"/>
    </source>
</evidence>
<keyword evidence="2" id="KW-0614">Plasmid</keyword>
<keyword evidence="1" id="KW-0472">Membrane</keyword>
<proteinExistence type="predicted"/>
<reference evidence="3" key="1">
    <citation type="submission" date="2008-08" db="EMBL/GenBank/DDBJ databases">
        <title>Complete sequence of Vibrio fischeri strain MJ11.</title>
        <authorList>
            <person name="Mandel M.J."/>
            <person name="Stabb E.V."/>
            <person name="Ruby E.G."/>
            <person name="Ferriera S."/>
            <person name="Johnson J."/>
            <person name="Kravitz S."/>
            <person name="Beeson K."/>
            <person name="Sutton G."/>
            <person name="Rogers Y.-H."/>
            <person name="Friedman R."/>
            <person name="Frazier M."/>
            <person name="Venter J.C."/>
        </authorList>
    </citation>
    <scope>NUCLEOTIDE SEQUENCE [LARGE SCALE GENOMIC DNA]</scope>
    <source>
        <strain evidence="3">MJ11</strain>
        <plasmid evidence="3">Plasmid pMJ100</plasmid>
    </source>
</reference>
<protein>
    <submittedName>
        <fullName evidence="2">Uncharacterized protein</fullName>
    </submittedName>
</protein>
<dbReference type="KEGG" id="vfm:VFMJ11_B0095"/>
<feature type="transmembrane region" description="Helical" evidence="1">
    <location>
        <begin position="12"/>
        <end position="35"/>
    </location>
</feature>
<geneLocation type="plasmid" evidence="2 3">
    <name>pMJ100</name>
</geneLocation>
<gene>
    <name evidence="2" type="ordered locus">VFMJ11_B0095</name>
</gene>
<sequence>MKLLQSSKIQVIIFITILTVSPIAYSFFSPIWFVVDVIRDGNWFLKTTREAIFQDERMSNYEDMLEQSRALTEWLDEQKNANQSAEIQAKTTSISITKNNHAEERYSAPFQSKELCKIINESLHKVDTTIAESCIIEEIKEDSTYSIITGAMNNTTPTNLRFHDHISNKSQDSTQDSYDKQFLETFSLELSDASTYLGGYSLLSEDEFNSTNSFVELIFGSNIKTPSADQIALIGLPNGAKELEPLRKSLLYKSFVNDSLADRTLINSKAKDGAFINDGSVESHLKRIESLNEVKMTPEVMRYIALYHSKSLTSSLTKLKKSLRNETLQALKLKDTRN</sequence>
<evidence type="ECO:0000256" key="1">
    <source>
        <dbReference type="SAM" id="Phobius"/>
    </source>
</evidence>
<dbReference type="EMBL" id="CP001134">
    <property type="protein sequence ID" value="ACH64719.1"/>
    <property type="molecule type" value="Genomic_DNA"/>
</dbReference>
<accession>B5EW38</accession>
<reference evidence="2 3" key="2">
    <citation type="journal article" date="2009" name="Nature">
        <title>A single regulatory gene is sufficient to alter bacterial host range.</title>
        <authorList>
            <person name="Mandel M.J."/>
            <person name="Wollenberg M.S."/>
            <person name="Stabb E.V."/>
            <person name="Visick K.L."/>
            <person name="Ruby E.G."/>
        </authorList>
    </citation>
    <scope>NUCLEOTIDE SEQUENCE [LARGE SCALE GENOMIC DNA]</scope>
    <source>
        <strain evidence="2 3">MJ11</strain>
        <plasmid evidence="3">Plasmid pMJ100</plasmid>
    </source>
</reference>